<keyword evidence="1" id="KW-1133">Transmembrane helix</keyword>
<protein>
    <submittedName>
        <fullName evidence="2">Uncharacterized protein</fullName>
    </submittedName>
</protein>
<proteinExistence type="predicted"/>
<evidence type="ECO:0000313" key="2">
    <source>
        <dbReference type="EMBL" id="NEU04208.1"/>
    </source>
</evidence>
<feature type="transmembrane region" description="Helical" evidence="1">
    <location>
        <begin position="126"/>
        <end position="146"/>
    </location>
</feature>
<feature type="transmembrane region" description="Helical" evidence="1">
    <location>
        <begin position="6"/>
        <end position="25"/>
    </location>
</feature>
<name>A0A6M0H1V8_9CLOT</name>
<evidence type="ECO:0000256" key="1">
    <source>
        <dbReference type="SAM" id="Phobius"/>
    </source>
</evidence>
<reference evidence="2 3" key="1">
    <citation type="submission" date="2020-02" db="EMBL/GenBank/DDBJ databases">
        <title>Genome assembly of a novel Clostridium senegalense strain.</title>
        <authorList>
            <person name="Gupta T.B."/>
            <person name="Jauregui R."/>
            <person name="Maclean P."/>
            <person name="Nawarathana A."/>
            <person name="Brightwell G."/>
        </authorList>
    </citation>
    <scope>NUCLEOTIDE SEQUENCE [LARGE SCALE GENOMIC DNA]</scope>
    <source>
        <strain evidence="2 3">AGRFS4</strain>
    </source>
</reference>
<sequence length="153" mass="17632">MLSLSFLEIVCRVLPESLIILFGMYTFSRTEFNMKNYINSNIVLVICIYIIRKLPINFGVHTILNILILVVISHILNNIDVISSVKIAIKLSILQFFSEGLNILFIKNILNKNIVYIFNDSYMKVMYGLPSLVIFIALISLIRYGFGRESEEF</sequence>
<feature type="transmembrane region" description="Helical" evidence="1">
    <location>
        <begin position="58"/>
        <end position="76"/>
    </location>
</feature>
<dbReference type="RefSeq" id="WP_061995645.1">
    <property type="nucleotide sequence ID" value="NZ_JAAGPU010000006.1"/>
</dbReference>
<comment type="caution">
    <text evidence="2">The sequence shown here is derived from an EMBL/GenBank/DDBJ whole genome shotgun (WGS) entry which is preliminary data.</text>
</comment>
<keyword evidence="1" id="KW-0812">Transmembrane</keyword>
<evidence type="ECO:0000313" key="3">
    <source>
        <dbReference type="Proteomes" id="UP000481872"/>
    </source>
</evidence>
<gene>
    <name evidence="2" type="ORF">G3M99_04900</name>
</gene>
<keyword evidence="3" id="KW-1185">Reference proteome</keyword>
<keyword evidence="1" id="KW-0472">Membrane</keyword>
<dbReference type="Proteomes" id="UP000481872">
    <property type="component" value="Unassembled WGS sequence"/>
</dbReference>
<organism evidence="2 3">
    <name type="scientific">Clostridium senegalense</name>
    <dbReference type="NCBI Taxonomy" id="1465809"/>
    <lineage>
        <taxon>Bacteria</taxon>
        <taxon>Bacillati</taxon>
        <taxon>Bacillota</taxon>
        <taxon>Clostridia</taxon>
        <taxon>Eubacteriales</taxon>
        <taxon>Clostridiaceae</taxon>
        <taxon>Clostridium</taxon>
    </lineage>
</organism>
<dbReference type="EMBL" id="JAAGPU010000006">
    <property type="protein sequence ID" value="NEU04208.1"/>
    <property type="molecule type" value="Genomic_DNA"/>
</dbReference>
<dbReference type="AlphaFoldDB" id="A0A6M0H1V8"/>
<accession>A0A6M0H1V8</accession>